<evidence type="ECO:0000259" key="13">
    <source>
        <dbReference type="Pfam" id="PF04602"/>
    </source>
</evidence>
<feature type="region of interest" description="Disordered" evidence="11">
    <location>
        <begin position="829"/>
        <end position="900"/>
    </location>
</feature>
<comment type="similarity">
    <text evidence="3">Belongs to the emb family.</text>
</comment>
<dbReference type="Pfam" id="PF17689">
    <property type="entry name" value="Arabino_trans_N"/>
    <property type="match status" value="1"/>
</dbReference>
<dbReference type="GO" id="GO:0071555">
    <property type="term" value="P:cell wall organization"/>
    <property type="evidence" value="ECO:0007669"/>
    <property type="project" value="UniProtKB-KW"/>
</dbReference>
<feature type="domain" description="Arabinosyltransferase C-terminal" evidence="14">
    <location>
        <begin position="855"/>
        <end position="1165"/>
    </location>
</feature>
<feature type="transmembrane region" description="Helical" evidence="12">
    <location>
        <begin position="424"/>
        <end position="450"/>
    </location>
</feature>
<gene>
    <name evidence="16" type="ORF">CDOO_01135</name>
</gene>
<feature type="transmembrane region" description="Helical" evidence="12">
    <location>
        <begin position="570"/>
        <end position="588"/>
    </location>
</feature>
<evidence type="ECO:0000256" key="8">
    <source>
        <dbReference type="ARBA" id="ARBA00022989"/>
    </source>
</evidence>
<dbReference type="InterPro" id="IPR032731">
    <property type="entry name" value="Arabino_trans_C"/>
</dbReference>
<dbReference type="Pfam" id="PF04602">
    <property type="entry name" value="Arabinose_trans"/>
    <property type="match status" value="1"/>
</dbReference>
<feature type="transmembrane region" description="Helical" evidence="12">
    <location>
        <begin position="375"/>
        <end position="391"/>
    </location>
</feature>
<dbReference type="Gene3D" id="2.60.120.610">
    <property type="entry name" value="arabinofuranosyltransferase like domain"/>
    <property type="match status" value="1"/>
</dbReference>
<evidence type="ECO:0000256" key="10">
    <source>
        <dbReference type="ARBA" id="ARBA00023316"/>
    </source>
</evidence>
<protein>
    <submittedName>
        <fullName evidence="16">Arabinosyltransferase</fullName>
    </submittedName>
</protein>
<feature type="transmembrane region" description="Helical" evidence="12">
    <location>
        <begin position="341"/>
        <end position="363"/>
    </location>
</feature>
<feature type="transmembrane region" description="Helical" evidence="12">
    <location>
        <begin position="471"/>
        <end position="493"/>
    </location>
</feature>
<feature type="transmembrane region" description="Helical" evidence="12">
    <location>
        <begin position="666"/>
        <end position="686"/>
    </location>
</feature>
<name>A0A097ID55_9CORY</name>
<dbReference type="Proteomes" id="UP000029914">
    <property type="component" value="Chromosome"/>
</dbReference>
<evidence type="ECO:0000256" key="12">
    <source>
        <dbReference type="SAM" id="Phobius"/>
    </source>
</evidence>
<dbReference type="STRING" id="558173.CDOO_01135"/>
<dbReference type="GO" id="GO:0052636">
    <property type="term" value="F:arabinosyltransferase activity"/>
    <property type="evidence" value="ECO:0007669"/>
    <property type="project" value="InterPro"/>
</dbReference>
<keyword evidence="5" id="KW-0328">Glycosyltransferase</keyword>
<feature type="domain" description="Arabinofuranosyltransferase central" evidence="13">
    <location>
        <begin position="224"/>
        <end position="687"/>
    </location>
</feature>
<comment type="function">
    <text evidence="1">Arabinosyl transferase responsible for the polymerization of arabinose into the arabinan of arabinogalactan.</text>
</comment>
<feature type="transmembrane region" description="Helical" evidence="12">
    <location>
        <begin position="718"/>
        <end position="738"/>
    </location>
</feature>
<accession>A0A097ID55</accession>
<organism evidence="16 17">
    <name type="scientific">Corynebacterium doosanense CAU 212 = DSM 45436</name>
    <dbReference type="NCBI Taxonomy" id="558173"/>
    <lineage>
        <taxon>Bacteria</taxon>
        <taxon>Bacillati</taxon>
        <taxon>Actinomycetota</taxon>
        <taxon>Actinomycetes</taxon>
        <taxon>Mycobacteriales</taxon>
        <taxon>Corynebacteriaceae</taxon>
        <taxon>Corynebacterium</taxon>
    </lineage>
</organism>
<evidence type="ECO:0000256" key="3">
    <source>
        <dbReference type="ARBA" id="ARBA00008195"/>
    </source>
</evidence>
<evidence type="ECO:0000259" key="15">
    <source>
        <dbReference type="Pfam" id="PF17689"/>
    </source>
</evidence>
<evidence type="ECO:0000256" key="5">
    <source>
        <dbReference type="ARBA" id="ARBA00022676"/>
    </source>
</evidence>
<dbReference type="OrthoDB" id="3584570at2"/>
<proteinExistence type="inferred from homology"/>
<evidence type="ECO:0000256" key="6">
    <source>
        <dbReference type="ARBA" id="ARBA00022679"/>
    </source>
</evidence>
<feature type="domain" description="Arabinosyltransferas concanavalin like" evidence="15">
    <location>
        <begin position="59"/>
        <end position="220"/>
    </location>
</feature>
<evidence type="ECO:0000256" key="11">
    <source>
        <dbReference type="SAM" id="MobiDB-lite"/>
    </source>
</evidence>
<dbReference type="RefSeq" id="WP_018022912.1">
    <property type="nucleotide sequence ID" value="NZ_AQUX01000015.1"/>
</dbReference>
<evidence type="ECO:0000256" key="9">
    <source>
        <dbReference type="ARBA" id="ARBA00023136"/>
    </source>
</evidence>
<feature type="transmembrane region" description="Helical" evidence="12">
    <location>
        <begin position="594"/>
        <end position="613"/>
    </location>
</feature>
<dbReference type="Pfam" id="PF14896">
    <property type="entry name" value="Arabino_trans_C"/>
    <property type="match status" value="2"/>
</dbReference>
<keyword evidence="8 12" id="KW-1133">Transmembrane helix</keyword>
<dbReference type="KEGG" id="cdo:CDOO_01135"/>
<keyword evidence="17" id="KW-1185">Reference proteome</keyword>
<feature type="compositionally biased region" description="Low complexity" evidence="11">
    <location>
        <begin position="839"/>
        <end position="888"/>
    </location>
</feature>
<feature type="transmembrane region" description="Helical" evidence="12">
    <location>
        <begin position="625"/>
        <end position="646"/>
    </location>
</feature>
<keyword evidence="9 12" id="KW-0472">Membrane</keyword>
<dbReference type="EMBL" id="CP006764">
    <property type="protein sequence ID" value="AIT60056.1"/>
    <property type="molecule type" value="Genomic_DNA"/>
</dbReference>
<dbReference type="HOGENOM" id="CLU_010182_0_0_11"/>
<evidence type="ECO:0000313" key="16">
    <source>
        <dbReference type="EMBL" id="AIT60056.1"/>
    </source>
</evidence>
<keyword evidence="10" id="KW-0961">Cell wall biogenesis/degradation</keyword>
<evidence type="ECO:0000256" key="7">
    <source>
        <dbReference type="ARBA" id="ARBA00022692"/>
    </source>
</evidence>
<keyword evidence="7 12" id="KW-0812">Transmembrane</keyword>
<feature type="transmembrane region" description="Helical" evidence="12">
    <location>
        <begin position="269"/>
        <end position="285"/>
    </location>
</feature>
<evidence type="ECO:0000256" key="1">
    <source>
        <dbReference type="ARBA" id="ARBA00003001"/>
    </source>
</evidence>
<dbReference type="Gene3D" id="2.60.120.940">
    <property type="entry name" value="EmbC, C-terminal domain, subdomain 2"/>
    <property type="match status" value="1"/>
</dbReference>
<feature type="domain" description="Arabinosyltransferase C-terminal" evidence="14">
    <location>
        <begin position="735"/>
        <end position="849"/>
    </location>
</feature>
<evidence type="ECO:0000256" key="2">
    <source>
        <dbReference type="ARBA" id="ARBA00004651"/>
    </source>
</evidence>
<dbReference type="eggNOG" id="COG1807">
    <property type="taxonomic scope" value="Bacteria"/>
</dbReference>
<evidence type="ECO:0000256" key="4">
    <source>
        <dbReference type="ARBA" id="ARBA00022475"/>
    </source>
</evidence>
<feature type="transmembrane region" description="Helical" evidence="12">
    <location>
        <begin position="34"/>
        <end position="56"/>
    </location>
</feature>
<keyword evidence="4" id="KW-1003">Cell membrane</keyword>
<feature type="transmembrane region" description="Helical" evidence="12">
    <location>
        <begin position="539"/>
        <end position="558"/>
    </location>
</feature>
<evidence type="ECO:0000313" key="17">
    <source>
        <dbReference type="Proteomes" id="UP000029914"/>
    </source>
</evidence>
<dbReference type="InterPro" id="IPR042486">
    <property type="entry name" value="Arabino_trans_C_2"/>
</dbReference>
<sequence length="1173" mass="125645">MSQPSSISTSSTAATAVGADTASSARLHGSAPRWLKSLAIVSGLLATILFLLVPFLPVNQTQSSVHWPQNDSLNSVNAPLISVAPEKYEAQLPLSAVDLLRDGQSLLLGTIPADSPEATDRGLFITVNADDGLSVSILNDVVFELASEEMADLPADAVLDLAATGDGTSISIPGTDHAESTESDLRPQVTGVYTEIDNSPENVSSLIDAGLSVDVEINSRFTTSPTLIKQVAMWAGTLLALIAVWALWRQDRCDGRGHIRGGSRRWRPTPLDGVVGVILGFWHIFGANTSDDGFILTMARVSGHAGYMANYYRWYGVPEAPFGSPYYELLAVMSEVSAASLWMRLPALVAGIGIWLLLSREILPRFGRGIAGRRVAHWTAAFMFLAFWLPYNNGVRPEPIIALGTLLAWALFERSIATDRLLPAALGTLTAAVTLTCGPTGLMAVGVFLVSLPSLVRILGRRMAADDSPRLAAASVLLPFSAAGLFVLVPIFADQTLAAVMESTRVRGIVGPSLEWYSEYVRYSTLMEQSVDGSLTRRFAMLTMLVCVALILYSVLRFGSVPGANRGPTLRLVLIVALSMFFLMFTPTKWTHHFGIYTGISGAAAALGGVVLAQIAAKSPRARTFALAGVTFLLALTFAGWNGWWYISSFGVPWWDKTPQLRGIEFNTILLVIALLILAVAIVQTFRHQYRRSQAIEEGRLDQFDAADKTAASRWTTVMTAPIAVVSILVVLFSVATFTKAFASQYPDYSVGLGNVKALTGDTSYLADEAMVETNTNESFLSPLGDVPLGESLEAGEVQGFEPGKIPEFIVPETQAAANVGAIANSSINNGSQTGDGPAASGDTGSTGDTGNADTTTDAGSTGSTSTDTTTSADSTTRTPTSDTTGGTREATGVNGSNAQLPFNLDPFAIPVTGSWEDEPTASASITTAWYQLPERTENAPLLVVSAAGRIAHFDQDGVEEPGEDLVVEYGVTRENGEVEKLGEKVLYDIGPTPTWRNLRVPLDELPEEADAVRIVAEDTSLDPENWIAFTPPRVPELAPLSTLTDDSTPALLDWSVGLQFPTLRTFDHFAGVTEIPRYRVSPDNEGAEALTGFMDFLGGGSLATAEAVNSSYEVPSYTRGDWNRDWGSIQRYELRADSTGTAPDEAVVDTEVITRSGTWHESDMNIRVPEEE</sequence>
<comment type="subcellular location">
    <subcellularLocation>
        <location evidence="2">Cell membrane</location>
        <topology evidence="2">Multi-pass membrane protein</topology>
    </subcellularLocation>
</comment>
<dbReference type="GO" id="GO:0005886">
    <property type="term" value="C:plasma membrane"/>
    <property type="evidence" value="ECO:0007669"/>
    <property type="project" value="UniProtKB-SubCell"/>
</dbReference>
<evidence type="ECO:0000259" key="14">
    <source>
        <dbReference type="Pfam" id="PF14896"/>
    </source>
</evidence>
<dbReference type="AlphaFoldDB" id="A0A097ID55"/>
<feature type="transmembrane region" description="Helical" evidence="12">
    <location>
        <begin position="231"/>
        <end position="248"/>
    </location>
</feature>
<dbReference type="Gene3D" id="3.40.190.160">
    <property type="match status" value="1"/>
</dbReference>
<dbReference type="InterPro" id="IPR027451">
    <property type="entry name" value="EmbABC_dom1"/>
</dbReference>
<reference evidence="16 17" key="1">
    <citation type="submission" date="2013-09" db="EMBL/GenBank/DDBJ databases">
        <title>Complete genome sequence of Corynebacterium doosanense CAU 212(T) (=DSM 45436(T)), isolated from activated sludge.</title>
        <authorList>
            <person name="Schaffert L."/>
            <person name="Albersmeier A."/>
            <person name="Kalinowski J."/>
            <person name="Ruckert C."/>
        </authorList>
    </citation>
    <scope>NUCLEOTIDE SEQUENCE [LARGE SCALE GENOMIC DNA]</scope>
    <source>
        <strain evidence="16 17">CAU 212</strain>
    </source>
</reference>
<keyword evidence="6 16" id="KW-0808">Transferase</keyword>
<dbReference type="InterPro" id="IPR007680">
    <property type="entry name" value="Arabino_trans_central"/>
</dbReference>
<dbReference type="GO" id="GO:0071766">
    <property type="term" value="P:Actinobacterium-type cell wall biogenesis"/>
    <property type="evidence" value="ECO:0007669"/>
    <property type="project" value="InterPro"/>
</dbReference>
<dbReference type="InterPro" id="IPR040920">
    <property type="entry name" value="Arabino_trans_N"/>
</dbReference>